<dbReference type="PANTHER" id="PTHR30336">
    <property type="entry name" value="INNER MEMBRANE PROTEIN, PROBABLE PERMEASE"/>
    <property type="match status" value="1"/>
</dbReference>
<dbReference type="InterPro" id="IPR051599">
    <property type="entry name" value="Cell_Envelope_Assoc"/>
</dbReference>
<name>A0A4R3MK97_9FIRM</name>
<protein>
    <submittedName>
        <fullName evidence="2">Vancomycin permeability regulator SanA</fullName>
    </submittedName>
</protein>
<reference evidence="2 3" key="1">
    <citation type="submission" date="2019-03" db="EMBL/GenBank/DDBJ databases">
        <title>Genomic Encyclopedia of Type Strains, Phase IV (KMG-IV): sequencing the most valuable type-strain genomes for metagenomic binning, comparative biology and taxonomic classification.</title>
        <authorList>
            <person name="Goeker M."/>
        </authorList>
    </citation>
    <scope>NUCLEOTIDE SEQUENCE [LARGE SCALE GENOMIC DNA]</scope>
    <source>
        <strain evidence="2 3">DSM 24629</strain>
    </source>
</reference>
<dbReference type="InterPro" id="IPR014729">
    <property type="entry name" value="Rossmann-like_a/b/a_fold"/>
</dbReference>
<dbReference type="PANTHER" id="PTHR30336:SF6">
    <property type="entry name" value="INTEGRAL MEMBRANE PROTEIN"/>
    <property type="match status" value="1"/>
</dbReference>
<comment type="caution">
    <text evidence="2">The sequence shown here is derived from an EMBL/GenBank/DDBJ whole genome shotgun (WGS) entry which is preliminary data.</text>
</comment>
<keyword evidence="3" id="KW-1185">Reference proteome</keyword>
<evidence type="ECO:0000313" key="2">
    <source>
        <dbReference type="EMBL" id="TCT14987.1"/>
    </source>
</evidence>
<dbReference type="AlphaFoldDB" id="A0A4R3MK97"/>
<dbReference type="EMBL" id="SMAL01000004">
    <property type="protein sequence ID" value="TCT14987.1"/>
    <property type="molecule type" value="Genomic_DNA"/>
</dbReference>
<dbReference type="Gene3D" id="3.40.50.620">
    <property type="entry name" value="HUPs"/>
    <property type="match status" value="1"/>
</dbReference>
<dbReference type="Proteomes" id="UP000294902">
    <property type="component" value="Unassembled WGS sequence"/>
</dbReference>
<gene>
    <name evidence="2" type="ORF">EDC18_104137</name>
</gene>
<proteinExistence type="predicted"/>
<accession>A0A4R3MK97</accession>
<evidence type="ECO:0000259" key="1">
    <source>
        <dbReference type="Pfam" id="PF02698"/>
    </source>
</evidence>
<organism evidence="2 3">
    <name type="scientific">Natranaerovirga pectinivora</name>
    <dbReference type="NCBI Taxonomy" id="682400"/>
    <lineage>
        <taxon>Bacteria</taxon>
        <taxon>Bacillati</taxon>
        <taxon>Bacillota</taxon>
        <taxon>Clostridia</taxon>
        <taxon>Lachnospirales</taxon>
        <taxon>Natranaerovirgaceae</taxon>
        <taxon>Natranaerovirga</taxon>
    </lineage>
</organism>
<sequence>MMRKGIKRFMVSLVIVGLLGVTSVLAIDGHVRKKGNQLIMTKDNVFEADAILILGALVYQSGNVSNILEDRLKVGVELYEMGKAPKLLLSGDNGQLDYDEVNAMKNYVVARGIPEEDVFMDHAGFSTYESVYRAKEIFQVERLIIVTQEYHLKRALYVSKKLGIEAQGVTSDLRTYPKMSVFKTREILARNKDFLYVNVFKPEPTYLGEVINITGDGRITFDKD</sequence>
<dbReference type="InterPro" id="IPR003848">
    <property type="entry name" value="DUF218"/>
</dbReference>
<dbReference type="GO" id="GO:0005886">
    <property type="term" value="C:plasma membrane"/>
    <property type="evidence" value="ECO:0007669"/>
    <property type="project" value="TreeGrafter"/>
</dbReference>
<feature type="domain" description="DUF218" evidence="1">
    <location>
        <begin position="49"/>
        <end position="174"/>
    </location>
</feature>
<evidence type="ECO:0000313" key="3">
    <source>
        <dbReference type="Proteomes" id="UP000294902"/>
    </source>
</evidence>
<dbReference type="Pfam" id="PF02698">
    <property type="entry name" value="DUF218"/>
    <property type="match status" value="1"/>
</dbReference>
<dbReference type="CDD" id="cd06259">
    <property type="entry name" value="YdcF-like"/>
    <property type="match status" value="1"/>
</dbReference>